<organism evidence="1 2">
    <name type="scientific">Danio rerio</name>
    <name type="common">Zebrafish</name>
    <name type="synonym">Brachydanio rerio</name>
    <dbReference type="NCBI Taxonomy" id="7955"/>
    <lineage>
        <taxon>Eukaryota</taxon>
        <taxon>Metazoa</taxon>
        <taxon>Chordata</taxon>
        <taxon>Craniata</taxon>
        <taxon>Vertebrata</taxon>
        <taxon>Euteleostomi</taxon>
        <taxon>Actinopterygii</taxon>
        <taxon>Neopterygii</taxon>
        <taxon>Teleostei</taxon>
        <taxon>Ostariophysi</taxon>
        <taxon>Cypriniformes</taxon>
        <taxon>Danionidae</taxon>
        <taxon>Danioninae</taxon>
        <taxon>Danio</taxon>
    </lineage>
</organism>
<gene>
    <name evidence="2" type="primary">prdm11</name>
</gene>
<dbReference type="Proteomes" id="UP000000437">
    <property type="component" value="Chromosome 25"/>
</dbReference>
<evidence type="ECO:0000313" key="2">
    <source>
        <dbReference type="RefSeq" id="XP_073798857.1"/>
    </source>
</evidence>
<sequence length="714" mass="80317">MADSSTNPDHSSMEAEGECSTSASNEKSAEEPNKRLKVEHERYSSFWFCEECKKYYLEDCPTHGPPVFVPDTPVASGVPNRAALTAPSGIEVRRNGDKVDVYCMDEKIPKGALFGPYKGQIMASDKPSGPYSWMIVDKDSKYKFIDGSDEATANWMRFIQITSDESEQNLSAFQHGDQIYFRVCHRLKVGEKLGVWYSSEYMKRLQSVSRDSIDRNLDTGVKSEDQEEPKGPVLRSAMHGRRTLSKHGSDEAENQPQAKKKKIDLIFKDVLEASLEANQSQNNPLNSTLSFPRARTNVCQVFCHPDAESKESVFTSGLASMDHHEIGFDGKCIKMENTEEDEALTSEGPSTSFCPNCVRLKRRIRELEAELHRLRGQGHVEVKPVPASEMLAGEDHRDTMTPIPAALEEDDQDVDSADESISADLLVAADESSKLSGDYLLVSQVDAKIEDAIHEIGQLVDSPGEYLQEFEDNFRESFNGVDLKNLRVAESKFQSIREKICQQSQCILAQRFEPRSRTVVQACQVLDLASWPINRDDLSAYGEEEILVIFDHLETIPSSGRERSIERTDARGSLVVEWRDLKADYCSVNGFKEVVSHIFRYKQRYPLLNHILQIVRVLPTSTTCCDKGRGSLQKVRRNSRSRLTLDQINDLLTLAVNGPPIGSFDGKRALDSWFEEKSGNSISLSTEVLSRMSTTEQKSVLHNMDMNAEYYPDV</sequence>
<keyword evidence="1" id="KW-1185">Reference proteome</keyword>
<proteinExistence type="predicted"/>
<evidence type="ECO:0000313" key="1">
    <source>
        <dbReference type="Proteomes" id="UP000000437"/>
    </source>
</evidence>
<name>A0AC58IX96_DANRE</name>
<protein>
    <submittedName>
        <fullName evidence="2">PR domain-containing protein 11 isoform X3</fullName>
    </submittedName>
</protein>
<reference evidence="2" key="1">
    <citation type="submission" date="2025-08" db="UniProtKB">
        <authorList>
            <consortium name="RefSeq"/>
        </authorList>
    </citation>
    <scope>IDENTIFICATION</scope>
    <source>
        <strain evidence="2">Tuebingen</strain>
        <tissue evidence="2">Fibroblasts and whole tissue</tissue>
    </source>
</reference>
<accession>A0AC58IX96</accession>
<dbReference type="RefSeq" id="XP_073798857.1">
    <property type="nucleotide sequence ID" value="XM_073942756.1"/>
</dbReference>